<evidence type="ECO:0000256" key="7">
    <source>
        <dbReference type="ARBA" id="ARBA00022962"/>
    </source>
</evidence>
<comment type="catalytic activity">
    <reaction evidence="8">
        <text>N(2)-formyl-N(1)-(5-phospho-beta-D-ribosyl)glycinamide + L-glutamine + ATP + H2O = 2-formamido-N(1)-(5-O-phospho-beta-D-ribosyl)acetamidine + L-glutamate + ADP + phosphate + H(+)</text>
        <dbReference type="Rhea" id="RHEA:17129"/>
        <dbReference type="ChEBI" id="CHEBI:15377"/>
        <dbReference type="ChEBI" id="CHEBI:15378"/>
        <dbReference type="ChEBI" id="CHEBI:29985"/>
        <dbReference type="ChEBI" id="CHEBI:30616"/>
        <dbReference type="ChEBI" id="CHEBI:43474"/>
        <dbReference type="ChEBI" id="CHEBI:58359"/>
        <dbReference type="ChEBI" id="CHEBI:147286"/>
        <dbReference type="ChEBI" id="CHEBI:147287"/>
        <dbReference type="ChEBI" id="CHEBI:456216"/>
        <dbReference type="EC" id="6.3.5.3"/>
    </reaction>
</comment>
<protein>
    <recommendedName>
        <fullName evidence="8">Phosphoribosylformylglycinamidine synthase subunit PurQ</fullName>
        <shortName evidence="8">FGAM synthase</shortName>
        <ecNumber evidence="8">6.3.5.3</ecNumber>
    </recommendedName>
    <alternativeName>
        <fullName evidence="8">Formylglycinamide ribonucleotide amidotransferase subunit I</fullName>
        <shortName evidence="8">FGAR amidotransferase I</shortName>
        <shortName evidence="8">FGAR-AT I</shortName>
    </alternativeName>
    <alternativeName>
        <fullName evidence="8">Glutaminase PurQ</fullName>
        <ecNumber evidence="8">3.5.1.2</ecNumber>
    </alternativeName>
    <alternativeName>
        <fullName evidence="8">Phosphoribosylformylglycinamidine synthase subunit I</fullName>
    </alternativeName>
</protein>
<dbReference type="GO" id="GO:0005737">
    <property type="term" value="C:cytoplasm"/>
    <property type="evidence" value="ECO:0007669"/>
    <property type="project" value="UniProtKB-SubCell"/>
</dbReference>
<dbReference type="PANTHER" id="PTHR47552:SF1">
    <property type="entry name" value="PHOSPHORIBOSYLFORMYLGLYCINAMIDINE SYNTHASE SUBUNIT PURQ"/>
    <property type="match status" value="1"/>
</dbReference>
<name>A0A0D1JP42_9LACO</name>
<dbReference type="SUPFAM" id="SSF52317">
    <property type="entry name" value="Class I glutamine amidotransferase-like"/>
    <property type="match status" value="1"/>
</dbReference>
<evidence type="ECO:0000256" key="2">
    <source>
        <dbReference type="ARBA" id="ARBA00022598"/>
    </source>
</evidence>
<evidence type="ECO:0000256" key="5">
    <source>
        <dbReference type="ARBA" id="ARBA00022801"/>
    </source>
</evidence>
<reference evidence="9 10" key="1">
    <citation type="journal article" date="2015" name="Microbiology (Mosc.)">
        <title>Genomics of the Weissella cibaria species with an examination of its metabolic traits.</title>
        <authorList>
            <person name="Lynch K.M."/>
            <person name="Lucid A."/>
            <person name="Arendt E.K."/>
            <person name="Sleator R.D."/>
            <person name="Lucey B."/>
            <person name="Coffey A."/>
        </authorList>
    </citation>
    <scope>NUCLEOTIDE SEQUENCE [LARGE SCALE GENOMIC DNA]</scope>
    <source>
        <strain evidence="9 10">AB3b</strain>
    </source>
</reference>
<dbReference type="NCBIfam" id="NF002957">
    <property type="entry name" value="PRK03619.1"/>
    <property type="match status" value="1"/>
</dbReference>
<comment type="catalytic activity">
    <reaction evidence="8">
        <text>L-glutamine + H2O = L-glutamate + NH4(+)</text>
        <dbReference type="Rhea" id="RHEA:15889"/>
        <dbReference type="ChEBI" id="CHEBI:15377"/>
        <dbReference type="ChEBI" id="CHEBI:28938"/>
        <dbReference type="ChEBI" id="CHEBI:29985"/>
        <dbReference type="ChEBI" id="CHEBI:58359"/>
        <dbReference type="EC" id="3.5.1.2"/>
    </reaction>
</comment>
<dbReference type="EMBL" id="JWHT01000037">
    <property type="protein sequence ID" value="KIU23018.1"/>
    <property type="molecule type" value="Genomic_DNA"/>
</dbReference>
<evidence type="ECO:0000256" key="3">
    <source>
        <dbReference type="ARBA" id="ARBA00022741"/>
    </source>
</evidence>
<evidence type="ECO:0000256" key="4">
    <source>
        <dbReference type="ARBA" id="ARBA00022755"/>
    </source>
</evidence>
<dbReference type="GO" id="GO:0005524">
    <property type="term" value="F:ATP binding"/>
    <property type="evidence" value="ECO:0007669"/>
    <property type="project" value="UniProtKB-KW"/>
</dbReference>
<dbReference type="GO" id="GO:0004642">
    <property type="term" value="F:phosphoribosylformylglycinamidine synthase activity"/>
    <property type="evidence" value="ECO:0007669"/>
    <property type="project" value="UniProtKB-UniRule"/>
</dbReference>
<evidence type="ECO:0000313" key="9">
    <source>
        <dbReference type="EMBL" id="KIU23018.1"/>
    </source>
</evidence>
<dbReference type="PIRSF" id="PIRSF001586">
    <property type="entry name" value="FGAM_synth_I"/>
    <property type="match status" value="1"/>
</dbReference>
<dbReference type="Proteomes" id="UP000032289">
    <property type="component" value="Unassembled WGS sequence"/>
</dbReference>
<evidence type="ECO:0000256" key="1">
    <source>
        <dbReference type="ARBA" id="ARBA00022490"/>
    </source>
</evidence>
<dbReference type="EC" id="6.3.5.3" evidence="8"/>
<keyword evidence="2 8" id="KW-0436">Ligase</keyword>
<keyword evidence="5 8" id="KW-0378">Hydrolase</keyword>
<keyword evidence="3 8" id="KW-0547">Nucleotide-binding</keyword>
<comment type="subcellular location">
    <subcellularLocation>
        <location evidence="8">Cytoplasm</location>
    </subcellularLocation>
</comment>
<dbReference type="InterPro" id="IPR029062">
    <property type="entry name" value="Class_I_gatase-like"/>
</dbReference>
<dbReference type="GO" id="GO:0004359">
    <property type="term" value="F:glutaminase activity"/>
    <property type="evidence" value="ECO:0007669"/>
    <property type="project" value="UniProtKB-EC"/>
</dbReference>
<feature type="active site" evidence="8">
    <location>
        <position position="196"/>
    </location>
</feature>
<keyword evidence="7 8" id="KW-0315">Glutamine amidotransferase</keyword>
<comment type="subunit">
    <text evidence="8">Part of the FGAM synthase complex composed of 1 PurL, 1 PurQ and 2 PurS subunits.</text>
</comment>
<organism evidence="9 10">
    <name type="scientific">Weissella cibaria</name>
    <dbReference type="NCBI Taxonomy" id="137591"/>
    <lineage>
        <taxon>Bacteria</taxon>
        <taxon>Bacillati</taxon>
        <taxon>Bacillota</taxon>
        <taxon>Bacilli</taxon>
        <taxon>Lactobacillales</taxon>
        <taxon>Lactobacillaceae</taxon>
        <taxon>Weissella</taxon>
    </lineage>
</organism>
<keyword evidence="1 8" id="KW-0963">Cytoplasm</keyword>
<feature type="active site" evidence="8">
    <location>
        <position position="194"/>
    </location>
</feature>
<dbReference type="InterPro" id="IPR010075">
    <property type="entry name" value="PRibForGlyAmidine_synth_PurQ"/>
</dbReference>
<evidence type="ECO:0000313" key="10">
    <source>
        <dbReference type="Proteomes" id="UP000032289"/>
    </source>
</evidence>
<dbReference type="SMART" id="SM01211">
    <property type="entry name" value="GATase_5"/>
    <property type="match status" value="1"/>
</dbReference>
<feature type="active site" description="Nucleophile" evidence="8">
    <location>
        <position position="85"/>
    </location>
</feature>
<keyword evidence="4 8" id="KW-0658">Purine biosynthesis</keyword>
<comment type="function">
    <text evidence="8">Part of the phosphoribosylformylglycinamidine synthase complex involved in the purines biosynthetic pathway. Catalyzes the ATP-dependent conversion of formylglycinamide ribonucleotide (FGAR) and glutamine to yield formylglycinamidine ribonucleotide (FGAM) and glutamate. The FGAM synthase complex is composed of three subunits. PurQ produces an ammonia molecule by converting glutamine to glutamate. PurL transfers the ammonia molecule to FGAR to form FGAM in an ATP-dependent manner. PurS interacts with PurQ and PurL and is thought to assist in the transfer of the ammonia molecule from PurQ to PurL.</text>
</comment>
<dbReference type="UniPathway" id="UPA00074">
    <property type="reaction ID" value="UER00128"/>
</dbReference>
<dbReference type="EC" id="3.5.1.2" evidence="8"/>
<dbReference type="Gene3D" id="3.40.50.880">
    <property type="match status" value="1"/>
</dbReference>
<dbReference type="AlphaFoldDB" id="A0A0D1JP42"/>
<dbReference type="HAMAP" id="MF_00421">
    <property type="entry name" value="PurQ"/>
    <property type="match status" value="1"/>
</dbReference>
<dbReference type="PANTHER" id="PTHR47552">
    <property type="entry name" value="PHOSPHORIBOSYLFORMYLGLYCINAMIDINE SYNTHASE SUBUNIT PURQ"/>
    <property type="match status" value="1"/>
</dbReference>
<gene>
    <name evidence="8 9" type="primary">purQ</name>
    <name evidence="9" type="ORF">ab3b_01624</name>
</gene>
<dbReference type="CDD" id="cd01740">
    <property type="entry name" value="GATase1_FGAR_AT"/>
    <property type="match status" value="1"/>
</dbReference>
<accession>A0A0D1JP42</accession>
<dbReference type="PROSITE" id="PS51273">
    <property type="entry name" value="GATASE_TYPE_1"/>
    <property type="match status" value="1"/>
</dbReference>
<dbReference type="RefSeq" id="WP_043941515.1">
    <property type="nucleotide sequence ID" value="NZ_JWHT01000037.1"/>
</dbReference>
<dbReference type="GO" id="GO:0006189">
    <property type="term" value="P:'de novo' IMP biosynthetic process"/>
    <property type="evidence" value="ECO:0007669"/>
    <property type="project" value="UniProtKB-UniRule"/>
</dbReference>
<comment type="caution">
    <text evidence="9">The sequence shown here is derived from an EMBL/GenBank/DDBJ whole genome shotgun (WGS) entry which is preliminary data.</text>
</comment>
<dbReference type="Pfam" id="PF13507">
    <property type="entry name" value="GATase_5"/>
    <property type="match status" value="1"/>
</dbReference>
<evidence type="ECO:0000256" key="8">
    <source>
        <dbReference type="HAMAP-Rule" id="MF_00421"/>
    </source>
</evidence>
<sequence>MKAAVIQFPGSNCDFDMYYALQDFGADVQFVTEKATDLSAYDAVFLPGGFSYGDYLRTGAVARFAPVMTAVQQMAATGKLVVGVCNGFQILTEAGMLPGQLMMNQTPGFICDEVKLTIANRQTAFTNQYIDATTTIKLPIAHGEGRYVADDATVRMLHENGQVVLTYATDVNGSIDRIAGITNRSGNVIGLMPHPERAVETLLGNTDGRPFFESLLATIMTKETVEA</sequence>
<dbReference type="NCBIfam" id="TIGR01737">
    <property type="entry name" value="FGAM_synth_I"/>
    <property type="match status" value="1"/>
</dbReference>
<proteinExistence type="inferred from homology"/>
<evidence type="ECO:0000256" key="6">
    <source>
        <dbReference type="ARBA" id="ARBA00022840"/>
    </source>
</evidence>
<dbReference type="PATRIC" id="fig|137591.24.peg.1589"/>
<keyword evidence="6 8" id="KW-0067">ATP-binding</keyword>
<comment type="pathway">
    <text evidence="8">Purine metabolism; IMP biosynthesis via de novo pathway; 5-amino-1-(5-phospho-D-ribosyl)imidazole from N(2)-formyl-N(1)-(5-phospho-D-ribosyl)glycinamide: step 1/2.</text>
</comment>